<name>A0A9X1ISW2_9SPHN</name>
<dbReference type="EMBL" id="JAHGAW010000012">
    <property type="protein sequence ID" value="MBT2188700.1"/>
    <property type="molecule type" value="Genomic_DNA"/>
</dbReference>
<evidence type="ECO:0000313" key="2">
    <source>
        <dbReference type="Proteomes" id="UP001138757"/>
    </source>
</evidence>
<evidence type="ECO:0000313" key="1">
    <source>
        <dbReference type="EMBL" id="MBT2188700.1"/>
    </source>
</evidence>
<proteinExistence type="predicted"/>
<dbReference type="RefSeq" id="WP_214624956.1">
    <property type="nucleotide sequence ID" value="NZ_JAHGAW010000012.1"/>
</dbReference>
<protein>
    <submittedName>
        <fullName evidence="1">Uncharacterized protein</fullName>
    </submittedName>
</protein>
<dbReference type="AlphaFoldDB" id="A0A9X1ISW2"/>
<keyword evidence="2" id="KW-1185">Reference proteome</keyword>
<dbReference type="Proteomes" id="UP001138757">
    <property type="component" value="Unassembled WGS sequence"/>
</dbReference>
<accession>A0A9X1ISW2</accession>
<comment type="caution">
    <text evidence="1">The sequence shown here is derived from an EMBL/GenBank/DDBJ whole genome shotgun (WGS) entry which is preliminary data.</text>
</comment>
<gene>
    <name evidence="1" type="ORF">KK488_17240</name>
</gene>
<organism evidence="1 2">
    <name type="scientific">Sphingobium nicotianae</name>
    <dbReference type="NCBI Taxonomy" id="2782607"/>
    <lineage>
        <taxon>Bacteria</taxon>
        <taxon>Pseudomonadati</taxon>
        <taxon>Pseudomonadota</taxon>
        <taxon>Alphaproteobacteria</taxon>
        <taxon>Sphingomonadales</taxon>
        <taxon>Sphingomonadaceae</taxon>
        <taxon>Sphingobium</taxon>
    </lineage>
</organism>
<reference evidence="1" key="1">
    <citation type="submission" date="2021-05" db="EMBL/GenBank/DDBJ databases">
        <title>Genome of Sphingobium sp. strain.</title>
        <authorList>
            <person name="Fan R."/>
        </authorList>
    </citation>
    <scope>NUCLEOTIDE SEQUENCE</scope>
    <source>
        <strain evidence="1">H33</strain>
    </source>
</reference>
<sequence length="75" mass="8239">MTHLPDMTSFAAGYVLLYHEGHVNHCPGCEGTHWFVGRTSAQCARCETALPLAQMTETANRPLFVSRFSTTACHA</sequence>